<protein>
    <recommendedName>
        <fullName evidence="1">Fibronectin type-III domain-containing protein</fullName>
    </recommendedName>
</protein>
<dbReference type="InterPro" id="IPR013783">
    <property type="entry name" value="Ig-like_fold"/>
</dbReference>
<evidence type="ECO:0000313" key="3">
    <source>
        <dbReference type="Proteomes" id="UP001460270"/>
    </source>
</evidence>
<accession>A0AAW0N879</accession>
<dbReference type="Proteomes" id="UP001460270">
    <property type="component" value="Unassembled WGS sequence"/>
</dbReference>
<dbReference type="InterPro" id="IPR003961">
    <property type="entry name" value="FN3_dom"/>
</dbReference>
<feature type="domain" description="Fibronectin type-III" evidence="1">
    <location>
        <begin position="12"/>
        <end position="109"/>
    </location>
</feature>
<dbReference type="SMART" id="SM00060">
    <property type="entry name" value="FN3"/>
    <property type="match status" value="1"/>
</dbReference>
<name>A0AAW0N879_9GOBI</name>
<evidence type="ECO:0000313" key="2">
    <source>
        <dbReference type="EMBL" id="KAK7895238.1"/>
    </source>
</evidence>
<reference evidence="3" key="1">
    <citation type="submission" date="2024-04" db="EMBL/GenBank/DDBJ databases">
        <title>Salinicola lusitanus LLJ914,a marine bacterium isolated from the Okinawa Trough.</title>
        <authorList>
            <person name="Li J."/>
        </authorList>
    </citation>
    <scope>NUCLEOTIDE SEQUENCE [LARGE SCALE GENOMIC DNA]</scope>
</reference>
<dbReference type="PROSITE" id="PS50853">
    <property type="entry name" value="FN3"/>
    <property type="match status" value="1"/>
</dbReference>
<dbReference type="AlphaFoldDB" id="A0AAW0N879"/>
<dbReference type="PANTHER" id="PTHR31594:SF14">
    <property type="entry name" value="FIBRONECTIN TYPE-III DOMAIN-CONTAINING PROTEIN"/>
    <property type="match status" value="1"/>
</dbReference>
<dbReference type="Pfam" id="PF00041">
    <property type="entry name" value="fn3"/>
    <property type="match status" value="1"/>
</dbReference>
<gene>
    <name evidence="2" type="ORF">WMY93_020563</name>
</gene>
<proteinExistence type="predicted"/>
<dbReference type="SUPFAM" id="SSF52540">
    <property type="entry name" value="P-loop containing nucleoside triphosphate hydrolases"/>
    <property type="match status" value="1"/>
</dbReference>
<keyword evidence="3" id="KW-1185">Reference proteome</keyword>
<evidence type="ECO:0000259" key="1">
    <source>
        <dbReference type="PROSITE" id="PS50853"/>
    </source>
</evidence>
<dbReference type="PANTHER" id="PTHR31594">
    <property type="entry name" value="AIG1-TYPE G DOMAIN-CONTAINING PROTEIN"/>
    <property type="match status" value="1"/>
</dbReference>
<dbReference type="SUPFAM" id="SSF49265">
    <property type="entry name" value="Fibronectin type III"/>
    <property type="match status" value="1"/>
</dbReference>
<dbReference type="InterPro" id="IPR052090">
    <property type="entry name" value="Cytolytic_pore-forming_toxin"/>
</dbReference>
<dbReference type="EMBL" id="JBBPFD010000015">
    <property type="protein sequence ID" value="KAK7895238.1"/>
    <property type="molecule type" value="Genomic_DNA"/>
</dbReference>
<organism evidence="2 3">
    <name type="scientific">Mugilogobius chulae</name>
    <name type="common">yellowstripe goby</name>
    <dbReference type="NCBI Taxonomy" id="88201"/>
    <lineage>
        <taxon>Eukaryota</taxon>
        <taxon>Metazoa</taxon>
        <taxon>Chordata</taxon>
        <taxon>Craniata</taxon>
        <taxon>Vertebrata</taxon>
        <taxon>Euteleostomi</taxon>
        <taxon>Actinopterygii</taxon>
        <taxon>Neopterygii</taxon>
        <taxon>Teleostei</taxon>
        <taxon>Neoteleostei</taxon>
        <taxon>Acanthomorphata</taxon>
        <taxon>Gobiaria</taxon>
        <taxon>Gobiiformes</taxon>
        <taxon>Gobioidei</taxon>
        <taxon>Gobiidae</taxon>
        <taxon>Gobionellinae</taxon>
        <taxon>Mugilogobius</taxon>
    </lineage>
</organism>
<dbReference type="PRINTS" id="PR00014">
    <property type="entry name" value="FNTYPEIII"/>
</dbReference>
<dbReference type="Gene3D" id="3.40.50.300">
    <property type="entry name" value="P-loop containing nucleotide triphosphate hydrolases"/>
    <property type="match status" value="1"/>
</dbReference>
<dbReference type="InterPro" id="IPR027417">
    <property type="entry name" value="P-loop_NTPase"/>
</dbReference>
<sequence length="184" mass="20449">MKTDLNNDSFEPPSKPEKVSVVDVTQDSVTLLFSAPSCGAEAVTSYRLEYRELREEDGQWQQQSEEKPGSVTVTGLRADTEYVFRVRAVTDVGLGPVAELKPDTESLRIPLEKDNGYPWLCTVIYGSDVPGKRNCTIMVMGATGAGKSTLINGMINYILGVQWTDPYRFKLVVERRNHSPESDV</sequence>
<dbReference type="InterPro" id="IPR036116">
    <property type="entry name" value="FN3_sf"/>
</dbReference>
<comment type="caution">
    <text evidence="2">The sequence shown here is derived from an EMBL/GenBank/DDBJ whole genome shotgun (WGS) entry which is preliminary data.</text>
</comment>
<dbReference type="Gene3D" id="2.60.40.10">
    <property type="entry name" value="Immunoglobulins"/>
    <property type="match status" value="1"/>
</dbReference>
<dbReference type="CDD" id="cd00063">
    <property type="entry name" value="FN3"/>
    <property type="match status" value="1"/>
</dbReference>